<accession>A0A5J6L5V9</accession>
<feature type="transmembrane region" description="Helical" evidence="1">
    <location>
        <begin position="21"/>
        <end position="42"/>
    </location>
</feature>
<sequence>MVGSLPRERTMLRRDRGTRTFIVVVVICCGIAVALNVTLFTIGRVTGASLRVDPRWGDPDHLVIIGDVVWKTLVPLVLGAIVLGLIAPRSRRWTTITIVAGSLVAGVSIPLVATGAHDLPTAAVLSAMHTVTGLAYVAIGISAHRQFALNGRA</sequence>
<evidence type="ECO:0000313" key="2">
    <source>
        <dbReference type="EMBL" id="QEW03776.1"/>
    </source>
</evidence>
<feature type="transmembrane region" description="Helical" evidence="1">
    <location>
        <begin position="62"/>
        <end position="86"/>
    </location>
</feature>
<proteinExistence type="predicted"/>
<keyword evidence="3" id="KW-1185">Reference proteome</keyword>
<gene>
    <name evidence="2" type="ORF">F6J85_12200</name>
</gene>
<organism evidence="2 3">
    <name type="scientific">Microbacterium lushaniae</name>
    <dbReference type="NCBI Taxonomy" id="2614639"/>
    <lineage>
        <taxon>Bacteria</taxon>
        <taxon>Bacillati</taxon>
        <taxon>Actinomycetota</taxon>
        <taxon>Actinomycetes</taxon>
        <taxon>Micrococcales</taxon>
        <taxon>Microbacteriaceae</taxon>
        <taxon>Microbacterium</taxon>
    </lineage>
</organism>
<keyword evidence="1" id="KW-1133">Transmembrane helix</keyword>
<dbReference type="InterPro" id="IPR045713">
    <property type="entry name" value="DUF6069"/>
</dbReference>
<dbReference type="Proteomes" id="UP000325516">
    <property type="component" value="Chromosome"/>
</dbReference>
<keyword evidence="1" id="KW-0472">Membrane</keyword>
<evidence type="ECO:0000256" key="1">
    <source>
        <dbReference type="SAM" id="Phobius"/>
    </source>
</evidence>
<feature type="transmembrane region" description="Helical" evidence="1">
    <location>
        <begin position="93"/>
        <end position="113"/>
    </location>
</feature>
<dbReference type="EMBL" id="CP044232">
    <property type="protein sequence ID" value="QEW03776.1"/>
    <property type="molecule type" value="Genomic_DNA"/>
</dbReference>
<dbReference type="RefSeq" id="WP_150925345.1">
    <property type="nucleotide sequence ID" value="NZ_CP044232.1"/>
</dbReference>
<protein>
    <submittedName>
        <fullName evidence="2">Uncharacterized protein</fullName>
    </submittedName>
</protein>
<dbReference type="Pfam" id="PF19545">
    <property type="entry name" value="DUF6069"/>
    <property type="match status" value="1"/>
</dbReference>
<dbReference type="KEGG" id="mlz:F6J85_12200"/>
<name>A0A5J6L5V9_9MICO</name>
<evidence type="ECO:0000313" key="3">
    <source>
        <dbReference type="Proteomes" id="UP000325516"/>
    </source>
</evidence>
<keyword evidence="1" id="KW-0812">Transmembrane</keyword>
<dbReference type="AlphaFoldDB" id="A0A5J6L5V9"/>
<reference evidence="3" key="1">
    <citation type="submission" date="2019-09" db="EMBL/GenBank/DDBJ databases">
        <title>Mumia zhuanghuii sp. nov. isolated from the intestinal contents of plateau pika (Ochotona curzoniae) in the Qinghai-Tibet plateau of China.</title>
        <authorList>
            <person name="Tian Z."/>
        </authorList>
    </citation>
    <scope>NUCLEOTIDE SEQUENCE [LARGE SCALE GENOMIC DNA]</scope>
    <source>
        <strain evidence="3">L-031</strain>
    </source>
</reference>
<feature type="transmembrane region" description="Helical" evidence="1">
    <location>
        <begin position="119"/>
        <end position="139"/>
    </location>
</feature>